<keyword evidence="7" id="KW-0547">Nucleotide-binding</keyword>
<dbReference type="GO" id="GO:0000049">
    <property type="term" value="F:tRNA binding"/>
    <property type="evidence" value="ECO:0007669"/>
    <property type="project" value="InterPro"/>
</dbReference>
<keyword evidence="11 13" id="KW-0030">Aminoacyl-tRNA synthetase</keyword>
<dbReference type="CDD" id="cd00496">
    <property type="entry name" value="PheRS_alpha_core"/>
    <property type="match status" value="1"/>
</dbReference>
<accession>A0A128A586</accession>
<dbReference type="SUPFAM" id="SSF55681">
    <property type="entry name" value="Class II aaRS and biotin synthetases"/>
    <property type="match status" value="1"/>
</dbReference>
<protein>
    <recommendedName>
        <fullName evidence="3">phenylalanine--tRNA ligase</fullName>
        <ecNumber evidence="3">6.1.1.20</ecNumber>
    </recommendedName>
</protein>
<keyword evidence="5" id="KW-0436">Ligase</keyword>
<keyword evidence="8" id="KW-0067">ATP-binding</keyword>
<dbReference type="NCBIfam" id="NF003210">
    <property type="entry name" value="PRK04172.1"/>
    <property type="match status" value="1"/>
</dbReference>
<evidence type="ECO:0000256" key="8">
    <source>
        <dbReference type="ARBA" id="ARBA00022840"/>
    </source>
</evidence>
<evidence type="ECO:0000256" key="4">
    <source>
        <dbReference type="ARBA" id="ARBA00022490"/>
    </source>
</evidence>
<evidence type="ECO:0000256" key="11">
    <source>
        <dbReference type="ARBA" id="ARBA00023146"/>
    </source>
</evidence>
<dbReference type="Proteomes" id="UP000196239">
    <property type="component" value="Chromosome 1"/>
</dbReference>
<evidence type="ECO:0000256" key="1">
    <source>
        <dbReference type="ARBA" id="ARBA00004496"/>
    </source>
</evidence>
<dbReference type="EMBL" id="LN890280">
    <property type="protein sequence ID" value="CUR52519.1"/>
    <property type="molecule type" value="Genomic_DNA"/>
</dbReference>
<evidence type="ECO:0000256" key="7">
    <source>
        <dbReference type="ARBA" id="ARBA00022741"/>
    </source>
</evidence>
<dbReference type="GO" id="GO:0046872">
    <property type="term" value="F:metal ion binding"/>
    <property type="evidence" value="ECO:0007669"/>
    <property type="project" value="UniProtKB-KW"/>
</dbReference>
<evidence type="ECO:0000256" key="2">
    <source>
        <dbReference type="ARBA" id="ARBA00006703"/>
    </source>
</evidence>
<comment type="similarity">
    <text evidence="2">Belongs to the class-II aminoacyl-tRNA synthetase family. Phe-tRNA synthetase alpha subunit type 2 subfamily.</text>
</comment>
<dbReference type="GO" id="GO:0006432">
    <property type="term" value="P:phenylalanyl-tRNA aminoacylation"/>
    <property type="evidence" value="ECO:0007669"/>
    <property type="project" value="InterPro"/>
</dbReference>
<dbReference type="AlphaFoldDB" id="A0A128A586"/>
<dbReference type="GO" id="GO:0005524">
    <property type="term" value="F:ATP binding"/>
    <property type="evidence" value="ECO:0007669"/>
    <property type="project" value="UniProtKB-KW"/>
</dbReference>
<evidence type="ECO:0000256" key="9">
    <source>
        <dbReference type="ARBA" id="ARBA00022842"/>
    </source>
</evidence>
<dbReference type="Pfam" id="PF01409">
    <property type="entry name" value="tRNA-synt_2d"/>
    <property type="match status" value="1"/>
</dbReference>
<sequence length="489" mass="55748">MSQVLHPIEQKILKTLAEKKNLTPEDLSEITKLSLDQIRRGIEWLKFKSLANVVESEKTLVTLGKRGNEASEKGLPERQLVNYLRSLDGYSCEMNAAKDYLKNEFGPAIANAKKNGWIEVHENRLMLKGYHDLSSEEKIIKTISKTPMGVSTDNFEDKDALESLKKRPEFIVLTSKKSALVGLTEQGMEAAKSVPDNIDFESVSETSHKVEPDAKVVRAIDVEAAAPVIFAAKSHPLRDVIDEVREIFVSLGFSEIIGSNVQSSFWNFDALFTPQDHPAREMQDTFYLADVKAKTIAKPDQIKKVSDAHKKGWNYQWQNEEARRLVLRTHTTCVTIRELADQKHDEARLFSIGKVFRNEKLSYKHLAEFHQVEGVVVGKNVTLRDLMGLQTEFYHKMGIKKIKFWPTFFPYTEPSLQSMIYNEKLGKWVELFGMGIFRPEVTKPLGIKNPVLAWGGGIERIAMLRYGLTDVRELYENNFGWLRSVPKCQ</sequence>
<dbReference type="GO" id="GO:0005737">
    <property type="term" value="C:cytoplasm"/>
    <property type="evidence" value="ECO:0007669"/>
    <property type="project" value="UniProtKB-SubCell"/>
</dbReference>
<evidence type="ECO:0000313" key="14">
    <source>
        <dbReference type="Proteomes" id="UP000196239"/>
    </source>
</evidence>
<organism evidence="13 14">
    <name type="scientific">Nitrosotalea devaniterrae</name>
    <dbReference type="NCBI Taxonomy" id="1078905"/>
    <lineage>
        <taxon>Archaea</taxon>
        <taxon>Nitrososphaerota</taxon>
        <taxon>Nitrososphaeria</taxon>
        <taxon>Nitrosotaleales</taxon>
        <taxon>Nitrosotaleaceae</taxon>
        <taxon>Nitrosotalea</taxon>
    </lineage>
</organism>
<dbReference type="PANTHER" id="PTHR11538">
    <property type="entry name" value="PHENYLALANYL-TRNA SYNTHETASE"/>
    <property type="match status" value="1"/>
</dbReference>
<dbReference type="FunFam" id="3.30.930.10:FF:000095">
    <property type="entry name" value="Phenylalanine--tRNA ligase alpha subunit"/>
    <property type="match status" value="1"/>
</dbReference>
<dbReference type="EC" id="6.1.1.20" evidence="3"/>
<dbReference type="PANTHER" id="PTHR11538:SF40">
    <property type="entry name" value="PHENYLALANINE--TRNA LIGASE ALPHA SUBUNIT"/>
    <property type="match status" value="1"/>
</dbReference>
<dbReference type="Gene3D" id="3.30.930.10">
    <property type="entry name" value="Bira Bifunctional Protein, Domain 2"/>
    <property type="match status" value="1"/>
</dbReference>
<evidence type="ECO:0000259" key="12">
    <source>
        <dbReference type="PROSITE" id="PS50862"/>
    </source>
</evidence>
<keyword evidence="14" id="KW-1185">Reference proteome</keyword>
<dbReference type="InterPro" id="IPR045864">
    <property type="entry name" value="aa-tRNA-synth_II/BPL/LPL"/>
</dbReference>
<dbReference type="InterPro" id="IPR002319">
    <property type="entry name" value="Phenylalanyl-tRNA_Synthase"/>
</dbReference>
<name>A0A128A586_9ARCH</name>
<evidence type="ECO:0000313" key="13">
    <source>
        <dbReference type="EMBL" id="CUR52519.1"/>
    </source>
</evidence>
<keyword evidence="4" id="KW-0963">Cytoplasm</keyword>
<keyword evidence="6" id="KW-0479">Metal-binding</keyword>
<dbReference type="GO" id="GO:0004826">
    <property type="term" value="F:phenylalanine-tRNA ligase activity"/>
    <property type="evidence" value="ECO:0007669"/>
    <property type="project" value="UniProtKB-EC"/>
</dbReference>
<evidence type="ECO:0000256" key="10">
    <source>
        <dbReference type="ARBA" id="ARBA00022917"/>
    </source>
</evidence>
<proteinExistence type="inferred from homology"/>
<dbReference type="InterPro" id="IPR004529">
    <property type="entry name" value="Phe-tRNA-synth_IIc_asu"/>
</dbReference>
<keyword evidence="10" id="KW-0648">Protein biosynthesis</keyword>
<evidence type="ECO:0000256" key="5">
    <source>
        <dbReference type="ARBA" id="ARBA00022598"/>
    </source>
</evidence>
<feature type="domain" description="Aminoacyl-transfer RNA synthetases class-II family profile" evidence="12">
    <location>
        <begin position="244"/>
        <end position="486"/>
    </location>
</feature>
<dbReference type="NCBIfam" id="TIGR00468">
    <property type="entry name" value="pheS"/>
    <property type="match status" value="1"/>
</dbReference>
<gene>
    <name evidence="13" type="ORF">NDEV_1757</name>
</gene>
<keyword evidence="9" id="KW-0460">Magnesium</keyword>
<comment type="subcellular location">
    <subcellularLocation>
        <location evidence="1">Cytoplasm</location>
    </subcellularLocation>
</comment>
<reference evidence="14" key="1">
    <citation type="submission" date="2015-10" db="EMBL/GenBank/DDBJ databases">
        <authorList>
            <person name="Lehtovirta-Morley L.E."/>
            <person name="Vieille C."/>
        </authorList>
    </citation>
    <scope>NUCLEOTIDE SEQUENCE [LARGE SCALE GENOMIC DNA]</scope>
</reference>
<evidence type="ECO:0000256" key="6">
    <source>
        <dbReference type="ARBA" id="ARBA00022723"/>
    </source>
</evidence>
<dbReference type="InterPro" id="IPR006195">
    <property type="entry name" value="aa-tRNA-synth_II"/>
</dbReference>
<dbReference type="KEGG" id="ndv:NDEV_1757"/>
<dbReference type="PROSITE" id="PS50862">
    <property type="entry name" value="AA_TRNA_LIGASE_II"/>
    <property type="match status" value="1"/>
</dbReference>
<evidence type="ECO:0000256" key="3">
    <source>
        <dbReference type="ARBA" id="ARBA00012814"/>
    </source>
</evidence>